<dbReference type="Proteomes" id="UP000568380">
    <property type="component" value="Unassembled WGS sequence"/>
</dbReference>
<protein>
    <submittedName>
        <fullName evidence="3">Uncharacterized protein</fullName>
    </submittedName>
</protein>
<keyword evidence="2" id="KW-1133">Transmembrane helix</keyword>
<evidence type="ECO:0000313" key="3">
    <source>
        <dbReference type="EMBL" id="MBB5083213.1"/>
    </source>
</evidence>
<evidence type="ECO:0000256" key="2">
    <source>
        <dbReference type="SAM" id="Phobius"/>
    </source>
</evidence>
<feature type="transmembrane region" description="Helical" evidence="2">
    <location>
        <begin position="55"/>
        <end position="74"/>
    </location>
</feature>
<dbReference type="AlphaFoldDB" id="A0A7W8ELB3"/>
<accession>A0A7W8ELB3</accession>
<keyword evidence="2" id="KW-0472">Membrane</keyword>
<feature type="compositionally biased region" description="Basic and acidic residues" evidence="1">
    <location>
        <begin position="278"/>
        <end position="287"/>
    </location>
</feature>
<sequence>MSTDIDQIVTRLAPPAGPGLSEGAHDLMNEIMTLSAAPEQSRVSRVRAALGRKRITLPGIATVAAAALAAAWFLGPAAQPAAALDIRREGDHYVIEVKDLYADPGKYQEQLRAAGLNISLRVIPSSPGSVGQIFPTTEDGPEPRYLTEFEQIQGTGTCRKVDGCPIGIKIPASFRGTADITLGREARPGEEVQSGGPFDAPDEPMNCVPYLNKSVAEVRGLLAQRGWAINEYVIETGQEEPEVRASVPDGWYVTGGYVSHGGKVGLFTDSEPMPQEEADARLARQNC</sequence>
<gene>
    <name evidence="3" type="ORF">HNR40_008716</name>
</gene>
<organism evidence="3 4">
    <name type="scientific">Nonomuraea endophytica</name>
    <dbReference type="NCBI Taxonomy" id="714136"/>
    <lineage>
        <taxon>Bacteria</taxon>
        <taxon>Bacillati</taxon>
        <taxon>Actinomycetota</taxon>
        <taxon>Actinomycetes</taxon>
        <taxon>Streptosporangiales</taxon>
        <taxon>Streptosporangiaceae</taxon>
        <taxon>Nonomuraea</taxon>
    </lineage>
</organism>
<proteinExistence type="predicted"/>
<feature type="region of interest" description="Disordered" evidence="1">
    <location>
        <begin position="267"/>
        <end position="287"/>
    </location>
</feature>
<comment type="caution">
    <text evidence="3">The sequence shown here is derived from an EMBL/GenBank/DDBJ whole genome shotgun (WGS) entry which is preliminary data.</text>
</comment>
<evidence type="ECO:0000256" key="1">
    <source>
        <dbReference type="SAM" id="MobiDB-lite"/>
    </source>
</evidence>
<dbReference type="EMBL" id="JACHIN010000016">
    <property type="protein sequence ID" value="MBB5083213.1"/>
    <property type="molecule type" value="Genomic_DNA"/>
</dbReference>
<dbReference type="RefSeq" id="WP_184972104.1">
    <property type="nucleotide sequence ID" value="NZ_JACHIN010000016.1"/>
</dbReference>
<keyword evidence="4" id="KW-1185">Reference proteome</keyword>
<evidence type="ECO:0000313" key="4">
    <source>
        <dbReference type="Proteomes" id="UP000568380"/>
    </source>
</evidence>
<reference evidence="3 4" key="1">
    <citation type="submission" date="2020-08" db="EMBL/GenBank/DDBJ databases">
        <title>Genomic Encyclopedia of Type Strains, Phase IV (KMG-IV): sequencing the most valuable type-strain genomes for metagenomic binning, comparative biology and taxonomic classification.</title>
        <authorList>
            <person name="Goeker M."/>
        </authorList>
    </citation>
    <scope>NUCLEOTIDE SEQUENCE [LARGE SCALE GENOMIC DNA]</scope>
    <source>
        <strain evidence="3 4">DSM 45385</strain>
    </source>
</reference>
<name>A0A7W8ELB3_9ACTN</name>
<keyword evidence="2" id="KW-0812">Transmembrane</keyword>